<gene>
    <name evidence="1" type="ORF">DPEC_G00228980</name>
</gene>
<dbReference type="EMBL" id="CM055746">
    <property type="protein sequence ID" value="KAJ7997437.1"/>
    <property type="molecule type" value="Genomic_DNA"/>
</dbReference>
<organism evidence="1 2">
    <name type="scientific">Dallia pectoralis</name>
    <name type="common">Alaska blackfish</name>
    <dbReference type="NCBI Taxonomy" id="75939"/>
    <lineage>
        <taxon>Eukaryota</taxon>
        <taxon>Metazoa</taxon>
        <taxon>Chordata</taxon>
        <taxon>Craniata</taxon>
        <taxon>Vertebrata</taxon>
        <taxon>Euteleostomi</taxon>
        <taxon>Actinopterygii</taxon>
        <taxon>Neopterygii</taxon>
        <taxon>Teleostei</taxon>
        <taxon>Protacanthopterygii</taxon>
        <taxon>Esociformes</taxon>
        <taxon>Umbridae</taxon>
        <taxon>Dallia</taxon>
    </lineage>
</organism>
<evidence type="ECO:0000313" key="1">
    <source>
        <dbReference type="EMBL" id="KAJ7997437.1"/>
    </source>
</evidence>
<protein>
    <submittedName>
        <fullName evidence="1">Uncharacterized protein</fullName>
    </submittedName>
</protein>
<sequence length="197" mass="21931">MFMTNRAMSCLTVFSWMSATVSPAIGTMDFTKRVAFCGPNQILHAYCDAVSLTKLACSNVVVIQGSSIGQAIFVLLAPFTFIVFSYANIIASVMRIADGQGRLKTFSTCATQGCIILIYYVPRFVVYSAPYIPNLTMTSDLRISLTLVYSLLPPVANPFIYCFRTKEIRAILVRWGHGWRNNTTERTKPKTIAVITR</sequence>
<reference evidence="1" key="1">
    <citation type="submission" date="2021-05" db="EMBL/GenBank/DDBJ databases">
        <authorList>
            <person name="Pan Q."/>
            <person name="Jouanno E."/>
            <person name="Zahm M."/>
            <person name="Klopp C."/>
            <person name="Cabau C."/>
            <person name="Louis A."/>
            <person name="Berthelot C."/>
            <person name="Parey E."/>
            <person name="Roest Crollius H."/>
            <person name="Montfort J."/>
            <person name="Robinson-Rechavi M."/>
            <person name="Bouchez O."/>
            <person name="Lampietro C."/>
            <person name="Lopez Roques C."/>
            <person name="Donnadieu C."/>
            <person name="Postlethwait J."/>
            <person name="Bobe J."/>
            <person name="Dillon D."/>
            <person name="Chandos A."/>
            <person name="von Hippel F."/>
            <person name="Guiguen Y."/>
        </authorList>
    </citation>
    <scope>NUCLEOTIDE SEQUENCE</scope>
    <source>
        <strain evidence="1">YG-Jan2019</strain>
    </source>
</reference>
<evidence type="ECO:0000313" key="2">
    <source>
        <dbReference type="Proteomes" id="UP001157502"/>
    </source>
</evidence>
<keyword evidence="2" id="KW-1185">Reference proteome</keyword>
<dbReference type="Proteomes" id="UP001157502">
    <property type="component" value="Chromosome 19"/>
</dbReference>
<accession>A0ACC2G1E5</accession>
<name>A0ACC2G1E5_DALPE</name>
<comment type="caution">
    <text evidence="1">The sequence shown here is derived from an EMBL/GenBank/DDBJ whole genome shotgun (WGS) entry which is preliminary data.</text>
</comment>
<proteinExistence type="predicted"/>